<evidence type="ECO:0000256" key="3">
    <source>
        <dbReference type="ARBA" id="ARBA00022679"/>
    </source>
</evidence>
<reference evidence="5 6" key="1">
    <citation type="journal article" date="2016" name="Nat. Commun.">
        <title>Thousands of microbial genomes shed light on interconnected biogeochemical processes in an aquifer system.</title>
        <authorList>
            <person name="Anantharaman K."/>
            <person name="Brown C.T."/>
            <person name="Hug L.A."/>
            <person name="Sharon I."/>
            <person name="Castelle C.J."/>
            <person name="Probst A.J."/>
            <person name="Thomas B.C."/>
            <person name="Singh A."/>
            <person name="Wilkins M.J."/>
            <person name="Karaoz U."/>
            <person name="Brodie E.L."/>
            <person name="Williams K.H."/>
            <person name="Hubbard S.S."/>
            <person name="Banfield J.F."/>
        </authorList>
    </citation>
    <scope>NUCLEOTIDE SEQUENCE [LARGE SCALE GENOMIC DNA]</scope>
</reference>
<feature type="domain" description="Glycosyltransferase 2-like" evidence="4">
    <location>
        <begin position="9"/>
        <end position="119"/>
    </location>
</feature>
<evidence type="ECO:0000313" key="6">
    <source>
        <dbReference type="Proteomes" id="UP000177626"/>
    </source>
</evidence>
<dbReference type="PANTHER" id="PTHR43179:SF12">
    <property type="entry name" value="GALACTOFURANOSYLTRANSFERASE GLFT2"/>
    <property type="match status" value="1"/>
</dbReference>
<evidence type="ECO:0000259" key="4">
    <source>
        <dbReference type="Pfam" id="PF00535"/>
    </source>
</evidence>
<keyword evidence="3" id="KW-0808">Transferase</keyword>
<organism evidence="5 6">
    <name type="scientific">Candidatus Komeilibacteria bacterium RIFOXYC1_FULL_37_11</name>
    <dbReference type="NCBI Taxonomy" id="1798555"/>
    <lineage>
        <taxon>Bacteria</taxon>
        <taxon>Candidatus Komeiliibacteriota</taxon>
    </lineage>
</organism>
<dbReference type="InterPro" id="IPR001173">
    <property type="entry name" value="Glyco_trans_2-like"/>
</dbReference>
<evidence type="ECO:0000313" key="5">
    <source>
        <dbReference type="EMBL" id="OGY94689.1"/>
    </source>
</evidence>
<dbReference type="EMBL" id="MHKQ01000005">
    <property type="protein sequence ID" value="OGY94689.1"/>
    <property type="molecule type" value="Genomic_DNA"/>
</dbReference>
<dbReference type="InterPro" id="IPR029044">
    <property type="entry name" value="Nucleotide-diphossugar_trans"/>
</dbReference>
<dbReference type="AlphaFoldDB" id="A0A1G2C1M3"/>
<dbReference type="Gene3D" id="3.90.550.10">
    <property type="entry name" value="Spore Coat Polysaccharide Biosynthesis Protein SpsA, Chain A"/>
    <property type="match status" value="1"/>
</dbReference>
<evidence type="ECO:0000256" key="1">
    <source>
        <dbReference type="ARBA" id="ARBA00006739"/>
    </source>
</evidence>
<evidence type="ECO:0000256" key="2">
    <source>
        <dbReference type="ARBA" id="ARBA00022676"/>
    </source>
</evidence>
<accession>A0A1G2C1M3</accession>
<name>A0A1G2C1M3_9BACT</name>
<dbReference type="Pfam" id="PF00535">
    <property type="entry name" value="Glycos_transf_2"/>
    <property type="match status" value="1"/>
</dbReference>
<comment type="similarity">
    <text evidence="1">Belongs to the glycosyltransferase 2 family.</text>
</comment>
<dbReference type="PANTHER" id="PTHR43179">
    <property type="entry name" value="RHAMNOSYLTRANSFERASE WBBL"/>
    <property type="match status" value="1"/>
</dbReference>
<keyword evidence="2" id="KW-0328">Glycosyltransferase</keyword>
<sequence length="350" mass="41149">MLKKSKIFIIILSYNGRQYFDELFPNLLGEKYQDLDVQILVIDNNSTDGSADYINRNYPEAKVIRQKENIGFAGANNLGYQYAKENQADYIYLLNQDTVVTSGFLRPLYDFAKKNKFGSLQSKLLLWPDKNKINTIGNAIHFLGFGYGQGASQIDNQPLEIVKINYASGAGVFISMHALDDLGYLFDETMFMYLEDLDLGWSLNMLGYDNYLIPNSVVYHKYEFKRSMKLFYWFERNRLWVMLKNYKIGSLLLIFPAWLIMELGQLGFTVTNGRFWSKIKAYGFLFSPEQMKILMKKRKYIQSKRQRNDRQVVGKFTGMILFQPLDLRLLKVANVFFFIYWRLVKLFIFW</sequence>
<dbReference type="GO" id="GO:0016757">
    <property type="term" value="F:glycosyltransferase activity"/>
    <property type="evidence" value="ECO:0007669"/>
    <property type="project" value="UniProtKB-KW"/>
</dbReference>
<gene>
    <name evidence="5" type="ORF">A2406_02600</name>
</gene>
<dbReference type="SUPFAM" id="SSF53448">
    <property type="entry name" value="Nucleotide-diphospho-sugar transferases"/>
    <property type="match status" value="1"/>
</dbReference>
<dbReference type="CDD" id="cd04186">
    <property type="entry name" value="GT_2_like_c"/>
    <property type="match status" value="1"/>
</dbReference>
<comment type="caution">
    <text evidence="5">The sequence shown here is derived from an EMBL/GenBank/DDBJ whole genome shotgun (WGS) entry which is preliminary data.</text>
</comment>
<proteinExistence type="inferred from homology"/>
<dbReference type="Proteomes" id="UP000177626">
    <property type="component" value="Unassembled WGS sequence"/>
</dbReference>
<protein>
    <recommendedName>
        <fullName evidence="4">Glycosyltransferase 2-like domain-containing protein</fullName>
    </recommendedName>
</protein>